<dbReference type="AlphaFoldDB" id="A0A438CWP4"/>
<proteinExistence type="predicted"/>
<dbReference type="EMBL" id="QGNW01001946">
    <property type="protein sequence ID" value="RVW27625.1"/>
    <property type="molecule type" value="Genomic_DNA"/>
</dbReference>
<accession>A0A438CWP4</accession>
<dbReference type="Proteomes" id="UP000288805">
    <property type="component" value="Unassembled WGS sequence"/>
</dbReference>
<organism evidence="1 2">
    <name type="scientific">Vitis vinifera</name>
    <name type="common">Grape</name>
    <dbReference type="NCBI Taxonomy" id="29760"/>
    <lineage>
        <taxon>Eukaryota</taxon>
        <taxon>Viridiplantae</taxon>
        <taxon>Streptophyta</taxon>
        <taxon>Embryophyta</taxon>
        <taxon>Tracheophyta</taxon>
        <taxon>Spermatophyta</taxon>
        <taxon>Magnoliopsida</taxon>
        <taxon>eudicotyledons</taxon>
        <taxon>Gunneridae</taxon>
        <taxon>Pentapetalae</taxon>
        <taxon>rosids</taxon>
        <taxon>Vitales</taxon>
        <taxon>Vitaceae</taxon>
        <taxon>Viteae</taxon>
        <taxon>Vitis</taxon>
    </lineage>
</organism>
<reference evidence="1 2" key="1">
    <citation type="journal article" date="2018" name="PLoS Genet.">
        <title>Population sequencing reveals clonal diversity and ancestral inbreeding in the grapevine cultivar Chardonnay.</title>
        <authorList>
            <person name="Roach M.J."/>
            <person name="Johnson D.L."/>
            <person name="Bohlmann J."/>
            <person name="van Vuuren H.J."/>
            <person name="Jones S.J."/>
            <person name="Pretorius I.S."/>
            <person name="Schmidt S.A."/>
            <person name="Borneman A.R."/>
        </authorList>
    </citation>
    <scope>NUCLEOTIDE SEQUENCE [LARGE SCALE GENOMIC DNA]</scope>
    <source>
        <strain evidence="2">cv. Chardonnay</strain>
        <tissue evidence="1">Leaf</tissue>
    </source>
</reference>
<name>A0A438CWP4_VITVI</name>
<evidence type="ECO:0000313" key="2">
    <source>
        <dbReference type="Proteomes" id="UP000288805"/>
    </source>
</evidence>
<gene>
    <name evidence="1" type="ORF">CK203_099126</name>
</gene>
<dbReference type="PANTHER" id="PTHR36721">
    <property type="entry name" value="PROLINE-RICH FAMILY PROTEIN"/>
    <property type="match status" value="1"/>
</dbReference>
<sequence length="224" mass="24676">MTAGVPMTSDAGIKRSHNTDRRTLGRFLEFCIEKDKFIAASVVHHRRSLLVLEFVVAIDPPESSLTPESNADDVTLSPYALSPPFSPTVHSSSPYFRSSSTPPLELESSLLPLLDSFPVPTLSFTPFLFNARNVQHTSTENIAGEKRESSGGLKGGWKAELALGVITYVAMLGLDCLVYKKRKGNIQRSRYSYSPWEKKKSLCSSILVSCQSVHWFSGDACVTM</sequence>
<protein>
    <submittedName>
        <fullName evidence="1">Uncharacterized protein</fullName>
    </submittedName>
</protein>
<dbReference type="PANTHER" id="PTHR36721:SF15">
    <property type="entry name" value="EN_SPM-LIKE TRANSPOSON PROTEIN"/>
    <property type="match status" value="1"/>
</dbReference>
<evidence type="ECO:0000313" key="1">
    <source>
        <dbReference type="EMBL" id="RVW27625.1"/>
    </source>
</evidence>
<comment type="caution">
    <text evidence="1">The sequence shown here is derived from an EMBL/GenBank/DDBJ whole genome shotgun (WGS) entry which is preliminary data.</text>
</comment>